<gene>
    <name evidence="1" type="ORF">MALGJ_00400</name>
    <name evidence="2" type="ORF">MALGJ_45730</name>
</gene>
<dbReference type="EMBL" id="BLKY01000001">
    <property type="protein sequence ID" value="GFG83364.1"/>
    <property type="molecule type" value="Genomic_DNA"/>
</dbReference>
<name>A0A7I9YGV2_MYCAL</name>
<comment type="caution">
    <text evidence="2">The sequence shown here is derived from an EMBL/GenBank/DDBJ whole genome shotgun (WGS) entry which is preliminary data.</text>
</comment>
<dbReference type="AlphaFoldDB" id="A0A7I9YGV2"/>
<sequence length="59" mass="6305">MSTIELVDRQTQALKEIRGFLAAVDAKPFFGGVSLADFKLSGEKACAAVVDAILERHGL</sequence>
<evidence type="ECO:0000313" key="2">
    <source>
        <dbReference type="EMBL" id="GFG87897.1"/>
    </source>
</evidence>
<reference evidence="2" key="2">
    <citation type="submission" date="2020-02" db="EMBL/GenBank/DDBJ databases">
        <authorList>
            <person name="Matsumoto Y."/>
            <person name="Motooka D."/>
            <person name="Nakamura S."/>
        </authorList>
    </citation>
    <scope>NUCLEOTIDE SEQUENCE</scope>
    <source>
        <strain evidence="2">JCM 30723</strain>
    </source>
</reference>
<accession>A0A7I9YGV2</accession>
<proteinExistence type="predicted"/>
<evidence type="ECO:0000313" key="3">
    <source>
        <dbReference type="Proteomes" id="UP000465305"/>
    </source>
</evidence>
<protein>
    <submittedName>
        <fullName evidence="2">Uncharacterized protein</fullName>
    </submittedName>
</protein>
<dbReference type="Proteomes" id="UP000465305">
    <property type="component" value="Unassembled WGS sequence"/>
</dbReference>
<evidence type="ECO:0000313" key="1">
    <source>
        <dbReference type="EMBL" id="GFG83364.1"/>
    </source>
</evidence>
<dbReference type="EMBL" id="BLKY01000001">
    <property type="protein sequence ID" value="GFG87897.1"/>
    <property type="molecule type" value="Genomic_DNA"/>
</dbReference>
<organism evidence="2 3">
    <name type="scientific">Mycolicibacter algericus</name>
    <name type="common">Mycobacterium algericum</name>
    <dbReference type="NCBI Taxonomy" id="1288388"/>
    <lineage>
        <taxon>Bacteria</taxon>
        <taxon>Bacillati</taxon>
        <taxon>Actinomycetota</taxon>
        <taxon>Actinomycetes</taxon>
        <taxon>Mycobacteriales</taxon>
        <taxon>Mycobacteriaceae</taxon>
        <taxon>Mycolicibacter</taxon>
    </lineage>
</organism>
<reference evidence="2 3" key="1">
    <citation type="journal article" date="2019" name="Emerg. Microbes Infect.">
        <title>Comprehensive subspecies identification of 175 nontuberculous mycobacteria species based on 7547 genomic profiles.</title>
        <authorList>
            <person name="Matsumoto Y."/>
            <person name="Kinjo T."/>
            <person name="Motooka D."/>
            <person name="Nabeya D."/>
            <person name="Jung N."/>
            <person name="Uechi K."/>
            <person name="Horii T."/>
            <person name="Iida T."/>
            <person name="Fujita J."/>
            <person name="Nakamura S."/>
        </authorList>
    </citation>
    <scope>NUCLEOTIDE SEQUENCE [LARGE SCALE GENOMIC DNA]</scope>
    <source>
        <strain evidence="2 3">JCM 30723</strain>
    </source>
</reference>
<dbReference type="RefSeq" id="WP_083037685.1">
    <property type="nucleotide sequence ID" value="NZ_BLKY01000001.1"/>
</dbReference>